<evidence type="ECO:0000256" key="6">
    <source>
        <dbReference type="HAMAP-Rule" id="MF_00031"/>
    </source>
</evidence>
<dbReference type="InterPro" id="IPR010994">
    <property type="entry name" value="RuvA_2-like"/>
</dbReference>
<keyword evidence="9" id="KW-1185">Reference proteome</keyword>
<comment type="subunit">
    <text evidence="6">Homotetramer. Forms an RuvA(8)-RuvB(12)-Holliday junction (HJ) complex. HJ DNA is sandwiched between 2 RuvA tetramers; dsDNA enters through RuvA and exits via RuvB. An RuvB hexamer assembles on each DNA strand where it exits the tetramer. Each RuvB hexamer is contacted by two RuvA subunits (via domain III) on 2 adjacent RuvB subunits; this complex drives branch migration. In the full resolvosome a probable DNA-RuvA(4)-RuvB(12)-RuvC(2) complex forms which resolves the HJ.</text>
</comment>
<keyword evidence="3 6" id="KW-0238">DNA-binding</keyword>
<feature type="domain" description="Helix-hairpin-helix DNA-binding motif class 1" evidence="7">
    <location>
        <begin position="73"/>
        <end position="92"/>
    </location>
</feature>
<evidence type="ECO:0000259" key="7">
    <source>
        <dbReference type="SMART" id="SM00278"/>
    </source>
</evidence>
<dbReference type="InterPro" id="IPR000085">
    <property type="entry name" value="RuvA"/>
</dbReference>
<dbReference type="SUPFAM" id="SSF46929">
    <property type="entry name" value="DNA helicase RuvA subunit, C-terminal domain"/>
    <property type="match status" value="1"/>
</dbReference>
<organism evidence="8 9">
    <name type="scientific">Roseburia yibonii</name>
    <dbReference type="NCBI Taxonomy" id="2763063"/>
    <lineage>
        <taxon>Bacteria</taxon>
        <taxon>Bacillati</taxon>
        <taxon>Bacillota</taxon>
        <taxon>Clostridia</taxon>
        <taxon>Lachnospirales</taxon>
        <taxon>Lachnospiraceae</taxon>
        <taxon>Roseburia</taxon>
    </lineage>
</organism>
<dbReference type="Proteomes" id="UP000621540">
    <property type="component" value="Unassembled WGS sequence"/>
</dbReference>
<dbReference type="Gene3D" id="1.10.150.20">
    <property type="entry name" value="5' to 3' exonuclease, C-terminal subdomain"/>
    <property type="match status" value="1"/>
</dbReference>
<dbReference type="SMART" id="SM00278">
    <property type="entry name" value="HhH1"/>
    <property type="match status" value="2"/>
</dbReference>
<dbReference type="Gene3D" id="1.10.8.10">
    <property type="entry name" value="DNA helicase RuvA subunit, C-terminal domain"/>
    <property type="match status" value="1"/>
</dbReference>
<keyword evidence="2 6" id="KW-0227">DNA damage</keyword>
<feature type="region of interest" description="Domain III" evidence="6">
    <location>
        <begin position="154"/>
        <end position="206"/>
    </location>
</feature>
<dbReference type="NCBIfam" id="TIGR00084">
    <property type="entry name" value="ruvA"/>
    <property type="match status" value="1"/>
</dbReference>
<comment type="similarity">
    <text evidence="6">Belongs to the RuvA family.</text>
</comment>
<reference evidence="8 9" key="1">
    <citation type="submission" date="2020-08" db="EMBL/GenBank/DDBJ databases">
        <title>Genome public.</title>
        <authorList>
            <person name="Liu C."/>
            <person name="Sun Q."/>
        </authorList>
    </citation>
    <scope>NUCLEOTIDE SEQUENCE [LARGE SCALE GENOMIC DNA]</scope>
    <source>
        <strain evidence="8 9">BX0805</strain>
    </source>
</reference>
<evidence type="ECO:0000313" key="9">
    <source>
        <dbReference type="Proteomes" id="UP000621540"/>
    </source>
</evidence>
<comment type="subcellular location">
    <subcellularLocation>
        <location evidence="6">Cytoplasm</location>
    </subcellularLocation>
</comment>
<dbReference type="Pfam" id="PF01330">
    <property type="entry name" value="RuvA_N"/>
    <property type="match status" value="1"/>
</dbReference>
<feature type="domain" description="Helix-hairpin-helix DNA-binding motif class 1" evidence="7">
    <location>
        <begin position="108"/>
        <end position="127"/>
    </location>
</feature>
<dbReference type="EMBL" id="JACOQH010000002">
    <property type="protein sequence ID" value="MBC5753156.1"/>
    <property type="molecule type" value="Genomic_DNA"/>
</dbReference>
<feature type="region of interest" description="Flexible linker" evidence="6">
    <location>
        <begin position="141"/>
        <end position="153"/>
    </location>
</feature>
<comment type="caution">
    <text evidence="8">The sequence shown here is derived from an EMBL/GenBank/DDBJ whole genome shotgun (WGS) entry which is preliminary data.</text>
</comment>
<dbReference type="InterPro" id="IPR013849">
    <property type="entry name" value="DNA_helicase_Holl-junc_RuvA_I"/>
</dbReference>
<gene>
    <name evidence="6 8" type="primary">ruvA</name>
    <name evidence="8" type="ORF">H8Z76_03785</name>
</gene>
<dbReference type="SUPFAM" id="SSF50249">
    <property type="entry name" value="Nucleic acid-binding proteins"/>
    <property type="match status" value="1"/>
</dbReference>
<keyword evidence="1 6" id="KW-0963">Cytoplasm</keyword>
<evidence type="ECO:0000256" key="4">
    <source>
        <dbReference type="ARBA" id="ARBA00023172"/>
    </source>
</evidence>
<evidence type="ECO:0000313" key="8">
    <source>
        <dbReference type="EMBL" id="MBC5753156.1"/>
    </source>
</evidence>
<dbReference type="InterPro" id="IPR011114">
    <property type="entry name" value="RuvA_C"/>
</dbReference>
<dbReference type="HAMAP" id="MF_00031">
    <property type="entry name" value="DNA_HJ_migration_RuvA"/>
    <property type="match status" value="1"/>
</dbReference>
<sequence>MYSYIKGELVEIAEDLIVVEANNIGYNIHVPGQVLSYLPERGSEVKIYTYLYIREDAMMLYGFLTRDDLNVFKLLLGVSGIGPKGALAILSVMTTDDLRFAVLGDDEKTIAKAPGIGAKTAKRLILELKDKLKLEDAFESALEHNGESGSAPGQGTNAVKNEAVQALTALGYSSSEALKALQNVEITDGMDVETVLKQALKQMAFL</sequence>
<dbReference type="InterPro" id="IPR003583">
    <property type="entry name" value="Hlx-hairpin-Hlx_DNA-bd_motif"/>
</dbReference>
<evidence type="ECO:0000256" key="5">
    <source>
        <dbReference type="ARBA" id="ARBA00023204"/>
    </source>
</evidence>
<evidence type="ECO:0000256" key="1">
    <source>
        <dbReference type="ARBA" id="ARBA00022490"/>
    </source>
</evidence>
<dbReference type="Pfam" id="PF14520">
    <property type="entry name" value="HHH_5"/>
    <property type="match status" value="1"/>
</dbReference>
<comment type="caution">
    <text evidence="6">Lacks conserved residue(s) required for the propagation of feature annotation.</text>
</comment>
<keyword evidence="5 6" id="KW-0234">DNA repair</keyword>
<protein>
    <recommendedName>
        <fullName evidence="6">Holliday junction branch migration complex subunit RuvA</fullName>
    </recommendedName>
</protein>
<comment type="function">
    <text evidence="6">The RuvA-RuvB-RuvC complex processes Holliday junction (HJ) DNA during genetic recombination and DNA repair, while the RuvA-RuvB complex plays an important role in the rescue of blocked DNA replication forks via replication fork reversal (RFR). RuvA specifically binds to HJ cruciform DNA, conferring on it an open structure. The RuvB hexamer acts as an ATP-dependent pump, pulling dsDNA into and through the RuvAB complex. HJ branch migration allows RuvC to scan DNA until it finds its consensus sequence, where it cleaves and resolves the cruciform DNA.</text>
</comment>
<keyword evidence="4 6" id="KW-0233">DNA recombination</keyword>
<dbReference type="InterPro" id="IPR036267">
    <property type="entry name" value="RuvA_C_sf"/>
</dbReference>
<dbReference type="Gene3D" id="2.40.50.140">
    <property type="entry name" value="Nucleic acid-binding proteins"/>
    <property type="match status" value="1"/>
</dbReference>
<dbReference type="InterPro" id="IPR012340">
    <property type="entry name" value="NA-bd_OB-fold"/>
</dbReference>
<evidence type="ECO:0000256" key="3">
    <source>
        <dbReference type="ARBA" id="ARBA00023125"/>
    </source>
</evidence>
<feature type="region of interest" description="Domain I" evidence="6">
    <location>
        <begin position="1"/>
        <end position="64"/>
    </location>
</feature>
<dbReference type="CDD" id="cd14332">
    <property type="entry name" value="UBA_RuvA_C"/>
    <property type="match status" value="1"/>
</dbReference>
<accession>A0ABR7I889</accession>
<evidence type="ECO:0000256" key="2">
    <source>
        <dbReference type="ARBA" id="ARBA00022763"/>
    </source>
</evidence>
<dbReference type="Pfam" id="PF07499">
    <property type="entry name" value="RuvA_C"/>
    <property type="match status" value="1"/>
</dbReference>
<proteinExistence type="inferred from homology"/>
<dbReference type="RefSeq" id="WP_147618094.1">
    <property type="nucleotide sequence ID" value="NZ_JACOQH010000002.1"/>
</dbReference>
<dbReference type="SUPFAM" id="SSF47781">
    <property type="entry name" value="RuvA domain 2-like"/>
    <property type="match status" value="1"/>
</dbReference>
<comment type="domain">
    <text evidence="6">Has three domains with a flexible linker between the domains II and III and assumes an 'L' shape. Domain III is highly mobile and contacts RuvB.</text>
</comment>
<name>A0ABR7I889_9FIRM</name>